<evidence type="ECO:0000256" key="5">
    <source>
        <dbReference type="ARBA" id="ARBA00023004"/>
    </source>
</evidence>
<evidence type="ECO:0000256" key="10">
    <source>
        <dbReference type="ARBA" id="ARBA00029514"/>
    </source>
</evidence>
<dbReference type="AlphaFoldDB" id="A0A8J2XQX7"/>
<dbReference type="NCBIfam" id="TIGR00434">
    <property type="entry name" value="cysH"/>
    <property type="match status" value="1"/>
</dbReference>
<evidence type="ECO:0000256" key="4">
    <source>
        <dbReference type="ARBA" id="ARBA00023002"/>
    </source>
</evidence>
<dbReference type="GO" id="GO:0005737">
    <property type="term" value="C:cytoplasm"/>
    <property type="evidence" value="ECO:0007669"/>
    <property type="project" value="UniProtKB-SubCell"/>
</dbReference>
<dbReference type="InterPro" id="IPR011798">
    <property type="entry name" value="APS_reductase"/>
</dbReference>
<dbReference type="InterPro" id="IPR002500">
    <property type="entry name" value="PAPS_reduct_dom"/>
</dbReference>
<comment type="pathway">
    <text evidence="8 14">Sulfur metabolism; hydrogen sulfide biosynthesis; sulfite from sulfate.</text>
</comment>
<keyword evidence="3 14" id="KW-0479">Metal-binding</keyword>
<evidence type="ECO:0000256" key="9">
    <source>
        <dbReference type="ARBA" id="ARBA00024386"/>
    </source>
</evidence>
<dbReference type="NCBIfam" id="TIGR02055">
    <property type="entry name" value="APS_reductase"/>
    <property type="match status" value="1"/>
</dbReference>
<evidence type="ECO:0000259" key="15">
    <source>
        <dbReference type="Pfam" id="PF01507"/>
    </source>
</evidence>
<comment type="catalytic activity">
    <reaction evidence="13 14">
        <text>[thioredoxin]-disulfide + sulfite + AMP + 2 H(+) = adenosine 5'-phosphosulfate + [thioredoxin]-dithiol</text>
        <dbReference type="Rhea" id="RHEA:21976"/>
        <dbReference type="Rhea" id="RHEA-COMP:10698"/>
        <dbReference type="Rhea" id="RHEA-COMP:10700"/>
        <dbReference type="ChEBI" id="CHEBI:15378"/>
        <dbReference type="ChEBI" id="CHEBI:17359"/>
        <dbReference type="ChEBI" id="CHEBI:29950"/>
        <dbReference type="ChEBI" id="CHEBI:50058"/>
        <dbReference type="ChEBI" id="CHEBI:58243"/>
        <dbReference type="ChEBI" id="CHEBI:456215"/>
        <dbReference type="EC" id="1.8.4.10"/>
    </reaction>
</comment>
<dbReference type="EMBL" id="BMJC01000001">
    <property type="protein sequence ID" value="GGA86938.1"/>
    <property type="molecule type" value="Genomic_DNA"/>
</dbReference>
<dbReference type="Gene3D" id="3.40.50.620">
    <property type="entry name" value="HUPs"/>
    <property type="match status" value="1"/>
</dbReference>
<keyword evidence="2 14" id="KW-0963">Cytoplasm</keyword>
<dbReference type="SUPFAM" id="SSF52402">
    <property type="entry name" value="Adenine nucleotide alpha hydrolases-like"/>
    <property type="match status" value="1"/>
</dbReference>
<dbReference type="RefSeq" id="WP_188928699.1">
    <property type="nucleotide sequence ID" value="NZ_BMJC01000001.1"/>
</dbReference>
<reference evidence="16" key="2">
    <citation type="submission" date="2020-09" db="EMBL/GenBank/DDBJ databases">
        <authorList>
            <person name="Sun Q."/>
            <person name="Zhou Y."/>
        </authorList>
    </citation>
    <scope>NUCLEOTIDE SEQUENCE</scope>
    <source>
        <strain evidence="16">CGMCC 1.15448</strain>
    </source>
</reference>
<keyword evidence="4 14" id="KW-0560">Oxidoreductase</keyword>
<dbReference type="NCBIfam" id="NF002537">
    <property type="entry name" value="PRK02090.1"/>
    <property type="match status" value="1"/>
</dbReference>
<comment type="similarity">
    <text evidence="1 14">Belongs to the PAPS reductase family. CysH subfamily.</text>
</comment>
<evidence type="ECO:0000256" key="1">
    <source>
        <dbReference type="ARBA" id="ARBA00009732"/>
    </source>
</evidence>
<evidence type="ECO:0000256" key="13">
    <source>
        <dbReference type="ARBA" id="ARBA00048441"/>
    </source>
</evidence>
<dbReference type="PANTHER" id="PTHR46482:SF9">
    <property type="entry name" value="5'-ADENYLYLSULFATE REDUCTASE 1, CHLOROPLASTIC"/>
    <property type="match status" value="1"/>
</dbReference>
<evidence type="ECO:0000256" key="6">
    <source>
        <dbReference type="ARBA" id="ARBA00023014"/>
    </source>
</evidence>
<feature type="binding site" evidence="14">
    <location>
        <position position="128"/>
    </location>
    <ligand>
        <name>[4Fe-4S] cluster</name>
        <dbReference type="ChEBI" id="CHEBI:49883"/>
    </ligand>
</feature>
<evidence type="ECO:0000256" key="3">
    <source>
        <dbReference type="ARBA" id="ARBA00022723"/>
    </source>
</evidence>
<protein>
    <recommendedName>
        <fullName evidence="10 14">Adenosine 5'-phosphosulfate reductase</fullName>
        <shortName evidence="14">APS reductase</shortName>
        <ecNumber evidence="9 14">1.8.4.10</ecNumber>
    </recommendedName>
    <alternativeName>
        <fullName evidence="12 14">5'-adenylylsulfate reductase</fullName>
    </alternativeName>
    <alternativeName>
        <fullName evidence="11 14">Thioredoxin-dependent 5'-adenylylsulfate reductase</fullName>
    </alternativeName>
</protein>
<feature type="active site" description="Nucleophile; cysteine thiosulfonate intermediate" evidence="14">
    <location>
        <position position="238"/>
    </location>
</feature>
<keyword evidence="5 14" id="KW-0408">Iron</keyword>
<dbReference type="EC" id="1.8.4.10" evidence="9 14"/>
<dbReference type="GO" id="GO:0043866">
    <property type="term" value="F:adenylyl-sulfate reductase (thioredoxin) activity"/>
    <property type="evidence" value="ECO:0007669"/>
    <property type="project" value="UniProtKB-EC"/>
</dbReference>
<comment type="subcellular location">
    <subcellularLocation>
        <location evidence="14">Cytoplasm</location>
    </subcellularLocation>
</comment>
<evidence type="ECO:0000256" key="8">
    <source>
        <dbReference type="ARBA" id="ARBA00024327"/>
    </source>
</evidence>
<proteinExistence type="inferred from homology"/>
<keyword evidence="17" id="KW-1185">Reference proteome</keyword>
<feature type="domain" description="Phosphoadenosine phosphosulphate reductase" evidence="15">
    <location>
        <begin position="42"/>
        <end position="216"/>
    </location>
</feature>
<dbReference type="GO" id="GO:0019379">
    <property type="term" value="P:sulfate assimilation, phosphoadenylyl sulfate reduction by phosphoadenylyl-sulfate reductase (thioredoxin)"/>
    <property type="evidence" value="ECO:0007669"/>
    <property type="project" value="UniProtKB-UniRule"/>
</dbReference>
<evidence type="ECO:0000256" key="11">
    <source>
        <dbReference type="ARBA" id="ARBA00030894"/>
    </source>
</evidence>
<dbReference type="Pfam" id="PF01507">
    <property type="entry name" value="PAPS_reduct"/>
    <property type="match status" value="1"/>
</dbReference>
<dbReference type="PIRSF" id="PIRSF000857">
    <property type="entry name" value="PAPS_reductase"/>
    <property type="match status" value="1"/>
</dbReference>
<keyword evidence="6 14" id="KW-0411">Iron-sulfur</keyword>
<comment type="function">
    <text evidence="7 14">Catalyzes the formation of sulfite from adenosine 5'-phosphosulfate (APS) using thioredoxin as an electron donor.</text>
</comment>
<dbReference type="GO" id="GO:0046872">
    <property type="term" value="F:metal ion binding"/>
    <property type="evidence" value="ECO:0007669"/>
    <property type="project" value="UniProtKB-KW"/>
</dbReference>
<evidence type="ECO:0000313" key="17">
    <source>
        <dbReference type="Proteomes" id="UP000607559"/>
    </source>
</evidence>
<dbReference type="Proteomes" id="UP000607559">
    <property type="component" value="Unassembled WGS sequence"/>
</dbReference>
<evidence type="ECO:0000256" key="7">
    <source>
        <dbReference type="ARBA" id="ARBA00024298"/>
    </source>
</evidence>
<dbReference type="PANTHER" id="PTHR46482">
    <property type="entry name" value="5'-ADENYLYLSULFATE REDUCTASE 3, CHLOROPLASTIC"/>
    <property type="match status" value="1"/>
</dbReference>
<feature type="binding site" evidence="14">
    <location>
        <position position="210"/>
    </location>
    <ligand>
        <name>[4Fe-4S] cluster</name>
        <dbReference type="ChEBI" id="CHEBI:49883"/>
    </ligand>
</feature>
<dbReference type="InterPro" id="IPR004511">
    <property type="entry name" value="PAPS/APS_Rdtase"/>
</dbReference>
<feature type="binding site" evidence="14">
    <location>
        <position position="127"/>
    </location>
    <ligand>
        <name>[4Fe-4S] cluster</name>
        <dbReference type="ChEBI" id="CHEBI:49883"/>
    </ligand>
</feature>
<comment type="cofactor">
    <cofactor evidence="14">
        <name>[4Fe-4S] cluster</name>
        <dbReference type="ChEBI" id="CHEBI:49883"/>
    </cofactor>
    <text evidence="14">Binds 1 [4Fe-4S] cluster per subunit.</text>
</comment>
<accession>A0A8J2XQX7</accession>
<sequence>MKLTTDTTNLPTQILYSISGLIDGLEIGDALTALTARFPGQVCFSTSFSIEDQVIADHILSAELPVSIFTLDTGRLFAETYSVWSATNEKYGARVQAYYPDRQLLERYLNEKGPNAFYESVDNRKECCYIRKVEPLKRALQGQAVWVTGLRAEHSPERKDHQILEWDEGNRILKYNPLLLWNTAAVREYIDKHNVPYNPLHDRGFVSIGCQPCTRAIKPGEDFRAGRWWWEDNSKKECGLHTAS</sequence>
<organism evidence="16 17">
    <name type="scientific">Puia dinghuensis</name>
    <dbReference type="NCBI Taxonomy" id="1792502"/>
    <lineage>
        <taxon>Bacteria</taxon>
        <taxon>Pseudomonadati</taxon>
        <taxon>Bacteroidota</taxon>
        <taxon>Chitinophagia</taxon>
        <taxon>Chitinophagales</taxon>
        <taxon>Chitinophagaceae</taxon>
        <taxon>Puia</taxon>
    </lineage>
</organism>
<dbReference type="HAMAP" id="MF_00063">
    <property type="entry name" value="CysH"/>
    <property type="match status" value="1"/>
</dbReference>
<evidence type="ECO:0000256" key="14">
    <source>
        <dbReference type="HAMAP-Rule" id="MF_00063"/>
    </source>
</evidence>
<dbReference type="GO" id="GO:0004604">
    <property type="term" value="F:phosphoadenylyl-sulfate reductase (thioredoxin) activity"/>
    <property type="evidence" value="ECO:0007669"/>
    <property type="project" value="UniProtKB-UniRule"/>
</dbReference>
<feature type="binding site" evidence="14">
    <location>
        <position position="213"/>
    </location>
    <ligand>
        <name>[4Fe-4S] cluster</name>
        <dbReference type="ChEBI" id="CHEBI:49883"/>
    </ligand>
</feature>
<evidence type="ECO:0000256" key="12">
    <source>
        <dbReference type="ARBA" id="ARBA00032041"/>
    </source>
</evidence>
<evidence type="ECO:0000313" key="16">
    <source>
        <dbReference type="EMBL" id="GGA86938.1"/>
    </source>
</evidence>
<dbReference type="GO" id="GO:0019344">
    <property type="term" value="P:cysteine biosynthetic process"/>
    <property type="evidence" value="ECO:0007669"/>
    <property type="project" value="InterPro"/>
</dbReference>
<dbReference type="InterPro" id="IPR014729">
    <property type="entry name" value="Rossmann-like_a/b/a_fold"/>
</dbReference>
<evidence type="ECO:0000256" key="2">
    <source>
        <dbReference type="ARBA" id="ARBA00022490"/>
    </source>
</evidence>
<dbReference type="GO" id="GO:0051539">
    <property type="term" value="F:4 iron, 4 sulfur cluster binding"/>
    <property type="evidence" value="ECO:0007669"/>
    <property type="project" value="UniProtKB-UniRule"/>
</dbReference>
<name>A0A8J2XQX7_9BACT</name>
<dbReference type="CDD" id="cd23945">
    <property type="entry name" value="PAPS_reductase"/>
    <property type="match status" value="1"/>
</dbReference>
<gene>
    <name evidence="14 16" type="primary">cysH</name>
    <name evidence="16" type="ORF">GCM10011511_07520</name>
</gene>
<dbReference type="GO" id="GO:0070814">
    <property type="term" value="P:hydrogen sulfide biosynthetic process"/>
    <property type="evidence" value="ECO:0007669"/>
    <property type="project" value="UniProtKB-UniRule"/>
</dbReference>
<comment type="caution">
    <text evidence="16">The sequence shown here is derived from an EMBL/GenBank/DDBJ whole genome shotgun (WGS) entry which is preliminary data.</text>
</comment>
<reference evidence="16" key="1">
    <citation type="journal article" date="2014" name="Int. J. Syst. Evol. Microbiol.">
        <title>Complete genome sequence of Corynebacterium casei LMG S-19264T (=DSM 44701T), isolated from a smear-ripened cheese.</title>
        <authorList>
            <consortium name="US DOE Joint Genome Institute (JGI-PGF)"/>
            <person name="Walter F."/>
            <person name="Albersmeier A."/>
            <person name="Kalinowski J."/>
            <person name="Ruckert C."/>
        </authorList>
    </citation>
    <scope>NUCLEOTIDE SEQUENCE</scope>
    <source>
        <strain evidence="16">CGMCC 1.15448</strain>
    </source>
</reference>